<dbReference type="Pfam" id="PF03358">
    <property type="entry name" value="FMN_red"/>
    <property type="match status" value="1"/>
</dbReference>
<dbReference type="Proteomes" id="UP000280696">
    <property type="component" value="Unassembled WGS sequence"/>
</dbReference>
<evidence type="ECO:0000256" key="2">
    <source>
        <dbReference type="ARBA" id="ARBA00022643"/>
    </source>
</evidence>
<evidence type="ECO:0000259" key="3">
    <source>
        <dbReference type="Pfam" id="PF03358"/>
    </source>
</evidence>
<evidence type="ECO:0000313" key="4">
    <source>
        <dbReference type="EMBL" id="RKI91365.1"/>
    </source>
</evidence>
<dbReference type="RefSeq" id="WP_120469582.1">
    <property type="nucleotide sequence ID" value="NZ_CATAJS010000013.1"/>
</dbReference>
<dbReference type="AlphaFoldDB" id="A0A3A9AYB3"/>
<evidence type="ECO:0000256" key="1">
    <source>
        <dbReference type="ARBA" id="ARBA00022630"/>
    </source>
</evidence>
<dbReference type="PANTHER" id="PTHR43278">
    <property type="entry name" value="NAD(P)H-DEPENDENT FMN-CONTAINING OXIDOREDUCTASE YWQN-RELATED"/>
    <property type="match status" value="1"/>
</dbReference>
<dbReference type="GO" id="GO:0016491">
    <property type="term" value="F:oxidoreductase activity"/>
    <property type="evidence" value="ECO:0007669"/>
    <property type="project" value="InterPro"/>
</dbReference>
<protein>
    <submittedName>
        <fullName evidence="4">Flavodoxin family protein</fullName>
    </submittedName>
</protein>
<dbReference type="SUPFAM" id="SSF52218">
    <property type="entry name" value="Flavoproteins"/>
    <property type="match status" value="1"/>
</dbReference>
<reference evidence="4 5" key="1">
    <citation type="submission" date="2018-09" db="EMBL/GenBank/DDBJ databases">
        <title>Murine metabolic-syndrome-specific gut microbial biobank.</title>
        <authorList>
            <person name="Liu C."/>
        </authorList>
    </citation>
    <scope>NUCLEOTIDE SEQUENCE [LARGE SCALE GENOMIC DNA]</scope>
    <source>
        <strain evidence="4 5">0.1xD8-82</strain>
    </source>
</reference>
<dbReference type="InterPro" id="IPR051796">
    <property type="entry name" value="ISF_SsuE-like"/>
</dbReference>
<keyword evidence="2" id="KW-0288">FMN</keyword>
<evidence type="ECO:0000313" key="5">
    <source>
        <dbReference type="Proteomes" id="UP000280696"/>
    </source>
</evidence>
<dbReference type="EMBL" id="RAYQ01000010">
    <property type="protein sequence ID" value="RKI91365.1"/>
    <property type="molecule type" value="Genomic_DNA"/>
</dbReference>
<name>A0A3A9AYB3_9FIRM</name>
<dbReference type="OrthoDB" id="1767356at2"/>
<dbReference type="PANTHER" id="PTHR43278:SF4">
    <property type="entry name" value="NAD(P)H-DEPENDENT FMN-CONTAINING OXIDOREDUCTASE YWQN-RELATED"/>
    <property type="match status" value="1"/>
</dbReference>
<proteinExistence type="predicted"/>
<accession>A0A3A9AYB3</accession>
<organism evidence="4 5">
    <name type="scientific">Parablautia intestinalis</name>
    <dbReference type="NCBI Taxonomy" id="2320100"/>
    <lineage>
        <taxon>Bacteria</taxon>
        <taxon>Bacillati</taxon>
        <taxon>Bacillota</taxon>
        <taxon>Clostridia</taxon>
        <taxon>Lachnospirales</taxon>
        <taxon>Lachnospiraceae</taxon>
        <taxon>Parablautia</taxon>
    </lineage>
</organism>
<keyword evidence="1" id="KW-0285">Flavoprotein</keyword>
<keyword evidence="5" id="KW-1185">Reference proteome</keyword>
<gene>
    <name evidence="4" type="ORF">D7V94_10745</name>
</gene>
<comment type="caution">
    <text evidence="4">The sequence shown here is derived from an EMBL/GenBank/DDBJ whole genome shotgun (WGS) entry which is preliminary data.</text>
</comment>
<dbReference type="Gene3D" id="3.40.50.360">
    <property type="match status" value="1"/>
</dbReference>
<dbReference type="InterPro" id="IPR029039">
    <property type="entry name" value="Flavoprotein-like_sf"/>
</dbReference>
<dbReference type="InterPro" id="IPR005025">
    <property type="entry name" value="FMN_Rdtase-like_dom"/>
</dbReference>
<feature type="domain" description="NADPH-dependent FMN reductase-like" evidence="3">
    <location>
        <begin position="18"/>
        <end position="163"/>
    </location>
</feature>
<sequence length="221" mass="25295">MKDKKALCISASNMMKSRDKSTSYRICGIISGLLAKKRISCKILDLRDYSLSPCTGCGGCYEKKRCAHDRDFNCIYEEMIQADYVFFVSPHYAPIPAKLCALLEKMEQITFVHWWRDHSYRSELWGSLAGIISHGGGDKGALKSYKKMVNDTISNALGTVQMRTVPFNSEWNTGISLPVERVVDKKGVFPVQEYEWKKMEEEIRKYVEIIVQTSKSLYAIY</sequence>